<dbReference type="RefSeq" id="WP_126044301.1">
    <property type="nucleotide sequence ID" value="NZ_RXFM01000008.1"/>
</dbReference>
<dbReference type="GO" id="GO:0019867">
    <property type="term" value="C:outer membrane"/>
    <property type="evidence" value="ECO:0007669"/>
    <property type="project" value="InterPro"/>
</dbReference>
<feature type="domain" description="POTRA" evidence="1">
    <location>
        <begin position="46"/>
        <end position="122"/>
    </location>
</feature>
<protein>
    <recommendedName>
        <fullName evidence="1">POTRA domain-containing protein</fullName>
    </recommendedName>
</protein>
<accession>A0A3R9ZRQ5</accession>
<proteinExistence type="predicted"/>
<comment type="caution">
    <text evidence="2">The sequence shown here is derived from an EMBL/GenBank/DDBJ whole genome shotgun (WGS) entry which is preliminary data.</text>
</comment>
<gene>
    <name evidence="2" type="ORF">EIC27_01005</name>
</gene>
<dbReference type="OrthoDB" id="9803054at2"/>
<dbReference type="EMBL" id="RXFM01000008">
    <property type="protein sequence ID" value="RST71211.1"/>
    <property type="molecule type" value="Genomic_DNA"/>
</dbReference>
<dbReference type="Proteomes" id="UP000279470">
    <property type="component" value="Unassembled WGS sequence"/>
</dbReference>
<name>A0A3R9ZRQ5_9RICK</name>
<dbReference type="Pfam" id="PF07244">
    <property type="entry name" value="POTRA"/>
    <property type="match status" value="1"/>
</dbReference>
<dbReference type="Gene3D" id="2.40.160.50">
    <property type="entry name" value="membrane protein fhac: a member of the omp85/tpsb transporter family"/>
    <property type="match status" value="1"/>
</dbReference>
<reference evidence="3" key="1">
    <citation type="submission" date="2018-11" db="EMBL/GenBank/DDBJ databases">
        <title>Phylogenetic, genomic, and biogeographic characterization of a novel and ubiquitous marine invertebrate-associated Rickettsiales parasite, Candidatus Marinoinvertebrata rohwerii, gen. nov., sp. nov.</title>
        <authorList>
            <person name="Klinges J.G."/>
            <person name="Rosales S.M."/>
            <person name="Mcminds R."/>
            <person name="Shaver E.C."/>
            <person name="Shantz A."/>
            <person name="Peters E.C."/>
            <person name="Burkepile D.E."/>
            <person name="Silliman B.R."/>
            <person name="Vega Thurber R.L."/>
        </authorList>
    </citation>
    <scope>NUCLEOTIDE SEQUENCE [LARGE SCALE GENOMIC DNA]</scope>
    <source>
        <strain evidence="3">a_cerv_44</strain>
    </source>
</reference>
<dbReference type="Gene3D" id="3.10.20.310">
    <property type="entry name" value="membrane protein fhac"/>
    <property type="match status" value="1"/>
</dbReference>
<keyword evidence="3" id="KW-1185">Reference proteome</keyword>
<sequence length="557" mass="64410">MINRVIIKLGAVALFCYSILSICVISNAHSKLDINNFTKYISSQSKRIYFNGNTVYSDKELLSIIKPALDGYSDLSNEKLHKEIVELIRNKYHQDGYVISDVHESSAFNKVIKSLSINIIEGRLNDIVIEESLLKIKYVRGYINSLLELKPFNINKAMKYFLLIKQLLGERVDFKIKLLDQDNRLYRRDINKNADLVCNTYYKYEGVFSVHNYQTPNDHKENYFDNTLMTRSESFTMGDLSFRVANPFNTAATSQVLVATSGDSKENRIFLLNKYQINSYGTKFITSVGYDKLSYKIIKETKNIQIGIEQPIQFGRKTEMFLFSNLMLNHFKFNKKSDDELIYKKEKNKKINTTKLYFGAKIKNVSSLKAQQDYNFIYHIGRVRKQEYDLGQKPDFTEKDFSKFTLNADFTYKLTEKLKLNFEIDGQYANNNIPRTEDYSQTNTTGGKGMLHLDVSAPKALTATIQLSHYSSFIHPLFIGLNKYVYYENSIASIRDSQNSTKLKSAKLSSVGLGGDLYLVDNLVFNVELNHRIGDKNYDKELKKLRLFAGLNYFFLF</sequence>
<evidence type="ECO:0000313" key="3">
    <source>
        <dbReference type="Proteomes" id="UP000279470"/>
    </source>
</evidence>
<dbReference type="InterPro" id="IPR010827">
    <property type="entry name" value="BamA/TamA_POTRA"/>
</dbReference>
<organism evidence="2 3">
    <name type="scientific">Candidatus Aquarickettsia rohweri</name>
    <dbReference type="NCBI Taxonomy" id="2602574"/>
    <lineage>
        <taxon>Bacteria</taxon>
        <taxon>Pseudomonadati</taxon>
        <taxon>Pseudomonadota</taxon>
        <taxon>Alphaproteobacteria</taxon>
        <taxon>Rickettsiales</taxon>
        <taxon>Candidatus Midichloriaceae</taxon>
        <taxon>Candidatus Aquarickettsia</taxon>
    </lineage>
</organism>
<evidence type="ECO:0000313" key="2">
    <source>
        <dbReference type="EMBL" id="RST71211.1"/>
    </source>
</evidence>
<dbReference type="AlphaFoldDB" id="A0A3R9ZRQ5"/>
<evidence type="ECO:0000259" key="1">
    <source>
        <dbReference type="Pfam" id="PF07244"/>
    </source>
</evidence>